<proteinExistence type="predicted"/>
<organism evidence="1 2">
    <name type="scientific">Candidatus Neomicrothrix subdominans</name>
    <dbReference type="NCBI Taxonomy" id="2954438"/>
    <lineage>
        <taxon>Bacteria</taxon>
        <taxon>Bacillati</taxon>
        <taxon>Actinomycetota</taxon>
        <taxon>Acidimicrobiia</taxon>
        <taxon>Acidimicrobiales</taxon>
        <taxon>Microthrixaceae</taxon>
        <taxon>Candidatus Neomicrothrix</taxon>
    </lineage>
</organism>
<evidence type="ECO:0000313" key="1">
    <source>
        <dbReference type="EMBL" id="MBK9296525.1"/>
    </source>
</evidence>
<reference evidence="1 2" key="1">
    <citation type="submission" date="2020-10" db="EMBL/GenBank/DDBJ databases">
        <title>Connecting structure to function with the recovery of over 1000 high-quality activated sludge metagenome-assembled genomes encoding full-length rRNA genes using long-read sequencing.</title>
        <authorList>
            <person name="Singleton C.M."/>
            <person name="Petriglieri F."/>
            <person name="Kristensen J.M."/>
            <person name="Kirkegaard R.H."/>
            <person name="Michaelsen T.Y."/>
            <person name="Andersen M.H."/>
            <person name="Karst S.M."/>
            <person name="Dueholm M.S."/>
            <person name="Nielsen P.H."/>
            <person name="Albertsen M."/>
        </authorList>
    </citation>
    <scope>NUCLEOTIDE SEQUENCE [LARGE SCALE GENOMIC DNA]</scope>
    <source>
        <strain evidence="1">Lyne_18-Q3-R50-59_MAXAC.006</strain>
    </source>
</reference>
<accession>A0A936NA73</accession>
<evidence type="ECO:0000313" key="2">
    <source>
        <dbReference type="Proteomes" id="UP000727993"/>
    </source>
</evidence>
<comment type="caution">
    <text evidence="1">The sequence shown here is derived from an EMBL/GenBank/DDBJ whole genome shotgun (WGS) entry which is preliminary data.</text>
</comment>
<sequence length="52" mass="5692">MSISIIARDDFDHTFDATDVNLIPASWENLLQTLHLDPTGNNLGFPVAGQLP</sequence>
<gene>
    <name evidence="1" type="ORF">IPN02_06655</name>
</gene>
<dbReference type="EMBL" id="JADJZA010000003">
    <property type="protein sequence ID" value="MBK9296525.1"/>
    <property type="molecule type" value="Genomic_DNA"/>
</dbReference>
<dbReference type="Proteomes" id="UP000727993">
    <property type="component" value="Unassembled WGS sequence"/>
</dbReference>
<protein>
    <submittedName>
        <fullName evidence="1">Uncharacterized protein</fullName>
    </submittedName>
</protein>
<name>A0A936NA73_9ACTN</name>
<dbReference type="AlphaFoldDB" id="A0A936NA73"/>